<comment type="similarity">
    <text evidence="3 11">Belongs to the COPE family.</text>
</comment>
<dbReference type="AlphaFoldDB" id="G7DT37"/>
<evidence type="ECO:0000256" key="6">
    <source>
        <dbReference type="ARBA" id="ARBA00022892"/>
    </source>
</evidence>
<dbReference type="InterPro" id="IPR011990">
    <property type="entry name" value="TPR-like_helical_dom_sf"/>
</dbReference>
<dbReference type="OrthoDB" id="310217at2759"/>
<keyword evidence="9 11" id="KW-0472">Membrane</keyword>
<dbReference type="HOGENOM" id="CLU_049363_2_0_1"/>
<dbReference type="Proteomes" id="UP000009131">
    <property type="component" value="Unassembled WGS sequence"/>
</dbReference>
<reference evidence="12 13" key="2">
    <citation type="journal article" date="2012" name="Open Biol.">
        <title>Characteristics of nucleosomes and linker DNA regions on the genome of the basidiomycete Mixia osmundae revealed by mono- and dinucleosome mapping.</title>
        <authorList>
            <person name="Nishida H."/>
            <person name="Kondo S."/>
            <person name="Matsumoto T."/>
            <person name="Suzuki Y."/>
            <person name="Yoshikawa H."/>
            <person name="Taylor T.D."/>
            <person name="Sugiyama J."/>
        </authorList>
    </citation>
    <scope>NUCLEOTIDE SEQUENCE [LARGE SCALE GENOMIC DNA]</scope>
    <source>
        <strain evidence="13">CBS 9802 / IAM 14324 / JCM 22182 / KY 12970</strain>
    </source>
</reference>
<dbReference type="GO" id="GO:0006891">
    <property type="term" value="P:intra-Golgi vesicle-mediated transport"/>
    <property type="evidence" value="ECO:0007669"/>
    <property type="project" value="TreeGrafter"/>
</dbReference>
<dbReference type="eggNOG" id="KOG3081">
    <property type="taxonomic scope" value="Eukaryota"/>
</dbReference>
<organism evidence="12 13">
    <name type="scientific">Mixia osmundae (strain CBS 9802 / IAM 14324 / JCM 22182 / KY 12970)</name>
    <dbReference type="NCBI Taxonomy" id="764103"/>
    <lineage>
        <taxon>Eukaryota</taxon>
        <taxon>Fungi</taxon>
        <taxon>Dikarya</taxon>
        <taxon>Basidiomycota</taxon>
        <taxon>Pucciniomycotina</taxon>
        <taxon>Mixiomycetes</taxon>
        <taxon>Mixiales</taxon>
        <taxon>Mixiaceae</taxon>
        <taxon>Mixia</taxon>
    </lineage>
</organism>
<dbReference type="GO" id="GO:0006890">
    <property type="term" value="P:retrograde vesicle-mediated transport, Golgi to endoplasmic reticulum"/>
    <property type="evidence" value="ECO:0007669"/>
    <property type="project" value="UniProtKB-UniRule"/>
</dbReference>
<comment type="caution">
    <text evidence="12">The sequence shown here is derived from an EMBL/GenBank/DDBJ whole genome shotgun (WGS) entry which is preliminary data.</text>
</comment>
<keyword evidence="8 11" id="KW-0333">Golgi apparatus</keyword>
<name>G7DT37_MIXOS</name>
<dbReference type="GO" id="GO:0030126">
    <property type="term" value="C:COPI vesicle coat"/>
    <property type="evidence" value="ECO:0007669"/>
    <property type="project" value="TreeGrafter"/>
</dbReference>
<dbReference type="PANTHER" id="PTHR10805">
    <property type="entry name" value="COATOMER SUBUNIT EPSILON"/>
    <property type="match status" value="1"/>
</dbReference>
<keyword evidence="4 11" id="KW-0813">Transport</keyword>
<evidence type="ECO:0000256" key="2">
    <source>
        <dbReference type="ARBA" id="ARBA00004347"/>
    </source>
</evidence>
<dbReference type="GO" id="GO:0005198">
    <property type="term" value="F:structural molecule activity"/>
    <property type="evidence" value="ECO:0007669"/>
    <property type="project" value="UniProtKB-UniRule"/>
</dbReference>
<dbReference type="SUPFAM" id="SSF48452">
    <property type="entry name" value="TPR-like"/>
    <property type="match status" value="1"/>
</dbReference>
<dbReference type="InterPro" id="IPR006822">
    <property type="entry name" value="Coatomer_esu"/>
</dbReference>
<dbReference type="OMA" id="MIVLSQH"/>
<keyword evidence="13" id="KW-1185">Reference proteome</keyword>
<evidence type="ECO:0000256" key="11">
    <source>
        <dbReference type="PIRNR" id="PIRNR016478"/>
    </source>
</evidence>
<evidence type="ECO:0000256" key="3">
    <source>
        <dbReference type="ARBA" id="ARBA00008827"/>
    </source>
</evidence>
<evidence type="ECO:0000256" key="5">
    <source>
        <dbReference type="ARBA" id="ARBA00022490"/>
    </source>
</evidence>
<dbReference type="RefSeq" id="XP_014571332.1">
    <property type="nucleotide sequence ID" value="XM_014715846.1"/>
</dbReference>
<evidence type="ECO:0000256" key="1">
    <source>
        <dbReference type="ARBA" id="ARBA00004255"/>
    </source>
</evidence>
<gene>
    <name evidence="12" type="primary">Mo00562</name>
    <name evidence="12" type="ORF">E5Q_00562</name>
</gene>
<reference evidence="12 13" key="1">
    <citation type="journal article" date="2011" name="J. Gen. Appl. Microbiol.">
        <title>Draft genome sequencing of the enigmatic basidiomycete Mixia osmundae.</title>
        <authorList>
            <person name="Nishida H."/>
            <person name="Nagatsuka Y."/>
            <person name="Sugiyama J."/>
        </authorList>
    </citation>
    <scope>NUCLEOTIDE SEQUENCE [LARGE SCALE GENOMIC DNA]</scope>
    <source>
        <strain evidence="13">CBS 9802 / IAM 14324 / JCM 22182 / KY 12970</strain>
    </source>
</reference>
<dbReference type="GO" id="GO:0006888">
    <property type="term" value="P:endoplasmic reticulum to Golgi vesicle-mediated transport"/>
    <property type="evidence" value="ECO:0007669"/>
    <property type="project" value="TreeGrafter"/>
</dbReference>
<accession>G7DT37</accession>
<evidence type="ECO:0000313" key="13">
    <source>
        <dbReference type="Proteomes" id="UP000009131"/>
    </source>
</evidence>
<evidence type="ECO:0000256" key="7">
    <source>
        <dbReference type="ARBA" id="ARBA00022927"/>
    </source>
</evidence>
<comment type="subcellular location">
    <subcellularLocation>
        <location evidence="2">Cytoplasmic vesicle</location>
        <location evidence="2">COPI-coated vesicle membrane</location>
        <topology evidence="2">Peripheral membrane protein</topology>
        <orientation evidence="2">Cytoplasmic side</orientation>
    </subcellularLocation>
    <subcellularLocation>
        <location evidence="1">Golgi apparatus membrane</location>
        <topology evidence="1">Peripheral membrane protein</topology>
        <orientation evidence="1">Cytoplasmic side</orientation>
    </subcellularLocation>
</comment>
<dbReference type="GO" id="GO:0000139">
    <property type="term" value="C:Golgi membrane"/>
    <property type="evidence" value="ECO:0007669"/>
    <property type="project" value="UniProtKB-SubCell"/>
</dbReference>
<keyword evidence="7 11" id="KW-0653">Protein transport</keyword>
<dbReference type="Gene3D" id="1.25.40.10">
    <property type="entry name" value="Tetratricopeptide repeat domain"/>
    <property type="match status" value="1"/>
</dbReference>
<protein>
    <recommendedName>
        <fullName evidence="11">Coatomer subunit epsilon</fullName>
    </recommendedName>
</protein>
<comment type="function">
    <text evidence="11">The coatomer is a cytosolic protein complex that binds to dilysine motifs and reversibly associates with Golgi non-clathrin-coated vesicles, which further mediate biosynthetic protein transport from the ER, via the Golgi up to the trans Golgi network. The coatomer complex is required for budding from Golgi membranes, and is essential for the retrograde Golgi-to-ER transport of dilysine-tagged proteins.</text>
</comment>
<evidence type="ECO:0000256" key="4">
    <source>
        <dbReference type="ARBA" id="ARBA00022448"/>
    </source>
</evidence>
<dbReference type="PANTHER" id="PTHR10805:SF0">
    <property type="entry name" value="COATOMER SUBUNIT EPSILON"/>
    <property type="match status" value="1"/>
</dbReference>
<dbReference type="EMBL" id="BABT02000025">
    <property type="protein sequence ID" value="GAA93916.1"/>
    <property type="molecule type" value="Genomic_DNA"/>
</dbReference>
<dbReference type="InParanoid" id="G7DT37"/>
<dbReference type="GO" id="GO:0015031">
    <property type="term" value="P:protein transport"/>
    <property type="evidence" value="ECO:0007669"/>
    <property type="project" value="UniProtKB-UniRule"/>
</dbReference>
<keyword evidence="6 11" id="KW-0931">ER-Golgi transport</keyword>
<keyword evidence="10 11" id="KW-0968">Cytoplasmic vesicle</keyword>
<keyword evidence="5 11" id="KW-0963">Cytoplasm</keyword>
<dbReference type="Pfam" id="PF04733">
    <property type="entry name" value="Coatomer_E"/>
    <property type="match status" value="1"/>
</dbReference>
<evidence type="ECO:0000256" key="9">
    <source>
        <dbReference type="ARBA" id="ARBA00023136"/>
    </source>
</evidence>
<sequence>MESEAFHVRTLFYQGSYTSCVQTAEAAPSASSKYYAARALIALGQPQKAHVMLQGDSSASAKAIKTLAGYTGKRIDGATAIATLEELVDSSDPESECLCRAISGTLLSAEGETNEALIVLAAGADAKDQECIALQVQILLHMDRVDLARKVYEASKLWAEDSLLIQLCEAWIGLRTGGEANQAAYYVYDEIAQLPSANNVAVLNGKAIAQAAMGHLPEAESGLIEATQLDARHGTTIANTAALAALAGRAAASDEAFAQLASVAPQHPLVIDLAHKSALFDEYASRYSVAA</sequence>
<evidence type="ECO:0000313" key="12">
    <source>
        <dbReference type="EMBL" id="GAA93916.1"/>
    </source>
</evidence>
<dbReference type="PIRSF" id="PIRSF016478">
    <property type="entry name" value="Coatomer_esu"/>
    <property type="match status" value="1"/>
</dbReference>
<evidence type="ECO:0000256" key="10">
    <source>
        <dbReference type="ARBA" id="ARBA00023329"/>
    </source>
</evidence>
<evidence type="ECO:0000256" key="8">
    <source>
        <dbReference type="ARBA" id="ARBA00023034"/>
    </source>
</evidence>
<dbReference type="FunCoup" id="G7DT37">
    <property type="interactions" value="251"/>
</dbReference>
<dbReference type="STRING" id="764103.G7DT37"/>
<proteinExistence type="inferred from homology"/>